<keyword evidence="3" id="KW-1185">Reference proteome</keyword>
<evidence type="ECO:0000313" key="2">
    <source>
        <dbReference type="EMBL" id="KAJ3718061.1"/>
    </source>
</evidence>
<accession>A0AA38J3U4</accession>
<keyword evidence="1" id="KW-0732">Signal</keyword>
<evidence type="ECO:0000313" key="3">
    <source>
        <dbReference type="Proteomes" id="UP001176059"/>
    </source>
</evidence>
<gene>
    <name evidence="2" type="ORF">DFJ43DRAFT_786632</name>
</gene>
<feature type="chain" id="PRO_5041294235" description="Secreted protein" evidence="1">
    <location>
        <begin position="30"/>
        <end position="99"/>
    </location>
</feature>
<organism evidence="2 3">
    <name type="scientific">Lentinula guzmanii</name>
    <dbReference type="NCBI Taxonomy" id="2804957"/>
    <lineage>
        <taxon>Eukaryota</taxon>
        <taxon>Fungi</taxon>
        <taxon>Dikarya</taxon>
        <taxon>Basidiomycota</taxon>
        <taxon>Agaricomycotina</taxon>
        <taxon>Agaricomycetes</taxon>
        <taxon>Agaricomycetidae</taxon>
        <taxon>Agaricales</taxon>
        <taxon>Marasmiineae</taxon>
        <taxon>Omphalotaceae</taxon>
        <taxon>Lentinula</taxon>
    </lineage>
</organism>
<dbReference type="AlphaFoldDB" id="A0AA38J3U4"/>
<proteinExistence type="predicted"/>
<protein>
    <recommendedName>
        <fullName evidence="4">Secreted protein</fullName>
    </recommendedName>
</protein>
<evidence type="ECO:0000256" key="1">
    <source>
        <dbReference type="SAM" id="SignalP"/>
    </source>
</evidence>
<comment type="caution">
    <text evidence="2">The sequence shown here is derived from an EMBL/GenBank/DDBJ whole genome shotgun (WGS) entry which is preliminary data.</text>
</comment>
<dbReference type="EMBL" id="JANVFO010000071">
    <property type="protein sequence ID" value="KAJ3718061.1"/>
    <property type="molecule type" value="Genomic_DNA"/>
</dbReference>
<reference evidence="2" key="1">
    <citation type="submission" date="2022-08" db="EMBL/GenBank/DDBJ databases">
        <authorList>
            <consortium name="DOE Joint Genome Institute"/>
            <person name="Min B."/>
            <person name="Sierra-Patev S."/>
            <person name="Naranjo-Ortiz M."/>
            <person name="Looney B."/>
            <person name="Konkel Z."/>
            <person name="Slot J.C."/>
            <person name="Sakamoto Y."/>
            <person name="Steenwyk J.L."/>
            <person name="Rokas A."/>
            <person name="Carro J."/>
            <person name="Camarero S."/>
            <person name="Ferreira P."/>
            <person name="Molpeceres G."/>
            <person name="Ruiz-duenas F.J."/>
            <person name="Serrano A."/>
            <person name="Henrissat B."/>
            <person name="Drula E."/>
            <person name="Hughes K.W."/>
            <person name="Mata J.L."/>
            <person name="Ishikawa N.K."/>
            <person name="Vargas-Isla R."/>
            <person name="Ushijima S."/>
            <person name="Smith C.A."/>
            <person name="Ahrendt S."/>
            <person name="Andreopoulos W."/>
            <person name="He G."/>
            <person name="LaButti K."/>
            <person name="Lipzen A."/>
            <person name="Ng V."/>
            <person name="Riley R."/>
            <person name="Sandor L."/>
            <person name="Barry K."/>
            <person name="Martinez A.T."/>
            <person name="Xiao Y."/>
            <person name="Gibbons J.G."/>
            <person name="Terashima K."/>
            <person name="Hibbett D.S."/>
            <person name="Grigoriev I.V."/>
        </authorList>
    </citation>
    <scope>NUCLEOTIDE SEQUENCE</scope>
    <source>
        <strain evidence="2">ET3784</strain>
    </source>
</reference>
<sequence>MNDSDSNYFSTMSILVGLLCTTLPAGTYAEKSSISNTNFRGRSVSRLMKLYQLKQLGVMANEVHPWHRPLFLHALPVNLLKFRLALISLGLVQKRANSE</sequence>
<evidence type="ECO:0008006" key="4">
    <source>
        <dbReference type="Google" id="ProtNLM"/>
    </source>
</evidence>
<name>A0AA38J3U4_9AGAR</name>
<feature type="signal peptide" evidence="1">
    <location>
        <begin position="1"/>
        <end position="29"/>
    </location>
</feature>
<dbReference type="Proteomes" id="UP001176059">
    <property type="component" value="Unassembled WGS sequence"/>
</dbReference>
<reference evidence="2" key="2">
    <citation type="journal article" date="2023" name="Proc. Natl. Acad. Sci. U.S.A.">
        <title>A global phylogenomic analysis of the shiitake genus Lentinula.</title>
        <authorList>
            <person name="Sierra-Patev S."/>
            <person name="Min B."/>
            <person name="Naranjo-Ortiz M."/>
            <person name="Looney B."/>
            <person name="Konkel Z."/>
            <person name="Slot J.C."/>
            <person name="Sakamoto Y."/>
            <person name="Steenwyk J.L."/>
            <person name="Rokas A."/>
            <person name="Carro J."/>
            <person name="Camarero S."/>
            <person name="Ferreira P."/>
            <person name="Molpeceres G."/>
            <person name="Ruiz-Duenas F.J."/>
            <person name="Serrano A."/>
            <person name="Henrissat B."/>
            <person name="Drula E."/>
            <person name="Hughes K.W."/>
            <person name="Mata J.L."/>
            <person name="Ishikawa N.K."/>
            <person name="Vargas-Isla R."/>
            <person name="Ushijima S."/>
            <person name="Smith C.A."/>
            <person name="Donoghue J."/>
            <person name="Ahrendt S."/>
            <person name="Andreopoulos W."/>
            <person name="He G."/>
            <person name="LaButti K."/>
            <person name="Lipzen A."/>
            <person name="Ng V."/>
            <person name="Riley R."/>
            <person name="Sandor L."/>
            <person name="Barry K."/>
            <person name="Martinez A.T."/>
            <person name="Xiao Y."/>
            <person name="Gibbons J.G."/>
            <person name="Terashima K."/>
            <person name="Grigoriev I.V."/>
            <person name="Hibbett D."/>
        </authorList>
    </citation>
    <scope>NUCLEOTIDE SEQUENCE</scope>
    <source>
        <strain evidence="2">ET3784</strain>
    </source>
</reference>